<comment type="subcellular location">
    <subcellularLocation>
        <location evidence="1">Membrane</location>
    </subcellularLocation>
</comment>
<evidence type="ECO:0000313" key="7">
    <source>
        <dbReference type="EMBL" id="CAD6193510.1"/>
    </source>
</evidence>
<dbReference type="GO" id="GO:0016020">
    <property type="term" value="C:membrane"/>
    <property type="evidence" value="ECO:0007669"/>
    <property type="project" value="UniProtKB-SubCell"/>
</dbReference>
<reference evidence="7" key="1">
    <citation type="submission" date="2020-10" db="EMBL/GenBank/DDBJ databases">
        <authorList>
            <person name="Kikuchi T."/>
        </authorList>
    </citation>
    <scope>NUCLEOTIDE SEQUENCE</scope>
    <source>
        <strain evidence="7">NKZ352</strain>
    </source>
</reference>
<feature type="transmembrane region" description="Helical" evidence="5">
    <location>
        <begin position="115"/>
        <end position="140"/>
    </location>
</feature>
<keyword evidence="3 5" id="KW-1133">Transmembrane helix</keyword>
<name>A0A8S1HJT0_9PELO</name>
<feature type="transmembrane region" description="Helical" evidence="5">
    <location>
        <begin position="152"/>
        <end position="170"/>
    </location>
</feature>
<dbReference type="InterPro" id="IPR017452">
    <property type="entry name" value="GPCR_Rhodpsn_7TM"/>
</dbReference>
<feature type="transmembrane region" description="Helical" evidence="5">
    <location>
        <begin position="206"/>
        <end position="226"/>
    </location>
</feature>
<dbReference type="AlphaFoldDB" id="A0A8S1HJT0"/>
<feature type="domain" description="G-protein coupled receptors family 1 profile" evidence="6">
    <location>
        <begin position="52"/>
        <end position="268"/>
    </location>
</feature>
<dbReference type="PANTHER" id="PTHR23017:SF44">
    <property type="entry name" value="G-PROTEIN COUPLED RECEPTORS FAMILY 1 PROFILE DOMAIN-CONTAINING PROTEIN"/>
    <property type="match status" value="1"/>
</dbReference>
<keyword evidence="8" id="KW-1185">Reference proteome</keyword>
<dbReference type="OrthoDB" id="5825164at2759"/>
<evidence type="ECO:0000256" key="3">
    <source>
        <dbReference type="ARBA" id="ARBA00022989"/>
    </source>
</evidence>
<sequence length="336" mass="38647">MCVWKDEWDGIRGGDMPDVWPHYSLFFKGSTMDNEQIAGAIVFPVALVGVLANWTVALLLRRLPSLNNAFGRLTASQATGDAVHSTLFGFFYAPMLMFDITFLRSHSKHIGHALLVCYDISVYSHLFISLNRFCAIYFPLNYDRLFNHKNTTKIIIFTWAVAILSSFYFYQYEDCSFYYDPSLLQFVFATTPVCMFITWYTDFCKYVSLIIIIVIIDLVTIFKVHLTNKQVNSNQQFSRSRRAKEINFLKQACLQAFVFVCELITYFITPAYVQGVWKNFFLTTVAWVTVHSLDGLITLSFNKEFKKAIFGRIGKKGISVSTTAQYQDSNRSMTSQ</sequence>
<dbReference type="EMBL" id="CAJGYM010000036">
    <property type="protein sequence ID" value="CAD6193510.1"/>
    <property type="molecule type" value="Genomic_DNA"/>
</dbReference>
<dbReference type="Pfam" id="PF10328">
    <property type="entry name" value="7TM_GPCR_Srx"/>
    <property type="match status" value="1"/>
</dbReference>
<organism evidence="7 8">
    <name type="scientific">Caenorhabditis auriculariae</name>
    <dbReference type="NCBI Taxonomy" id="2777116"/>
    <lineage>
        <taxon>Eukaryota</taxon>
        <taxon>Metazoa</taxon>
        <taxon>Ecdysozoa</taxon>
        <taxon>Nematoda</taxon>
        <taxon>Chromadorea</taxon>
        <taxon>Rhabditida</taxon>
        <taxon>Rhabditina</taxon>
        <taxon>Rhabditomorpha</taxon>
        <taxon>Rhabditoidea</taxon>
        <taxon>Rhabditidae</taxon>
        <taxon>Peloderinae</taxon>
        <taxon>Caenorhabditis</taxon>
    </lineage>
</organism>
<keyword evidence="2 5" id="KW-0812">Transmembrane</keyword>
<comment type="caution">
    <text evidence="7">The sequence shown here is derived from an EMBL/GenBank/DDBJ whole genome shotgun (WGS) entry which is preliminary data.</text>
</comment>
<gene>
    <name evidence="7" type="ORF">CAUJ_LOCUS9429</name>
</gene>
<feature type="transmembrane region" description="Helical" evidence="5">
    <location>
        <begin position="82"/>
        <end position="103"/>
    </location>
</feature>
<feature type="transmembrane region" description="Helical" evidence="5">
    <location>
        <begin position="37"/>
        <end position="60"/>
    </location>
</feature>
<evidence type="ECO:0000313" key="8">
    <source>
        <dbReference type="Proteomes" id="UP000835052"/>
    </source>
</evidence>
<dbReference type="InterPro" id="IPR019430">
    <property type="entry name" value="7TM_GPCR_serpentine_rcpt_Srx"/>
</dbReference>
<dbReference type="CDD" id="cd00637">
    <property type="entry name" value="7tm_classA_rhodopsin-like"/>
    <property type="match status" value="1"/>
</dbReference>
<feature type="transmembrane region" description="Helical" evidence="5">
    <location>
        <begin position="280"/>
        <end position="302"/>
    </location>
</feature>
<protein>
    <recommendedName>
        <fullName evidence="6">G-protein coupled receptors family 1 profile domain-containing protein</fullName>
    </recommendedName>
</protein>
<feature type="transmembrane region" description="Helical" evidence="5">
    <location>
        <begin position="247"/>
        <end position="268"/>
    </location>
</feature>
<evidence type="ECO:0000256" key="4">
    <source>
        <dbReference type="ARBA" id="ARBA00023136"/>
    </source>
</evidence>
<proteinExistence type="predicted"/>
<evidence type="ECO:0000256" key="2">
    <source>
        <dbReference type="ARBA" id="ARBA00022692"/>
    </source>
</evidence>
<dbReference type="Gene3D" id="1.20.1070.10">
    <property type="entry name" value="Rhodopsin 7-helix transmembrane proteins"/>
    <property type="match status" value="1"/>
</dbReference>
<dbReference type="PROSITE" id="PS50262">
    <property type="entry name" value="G_PROTEIN_RECEP_F1_2"/>
    <property type="match status" value="1"/>
</dbReference>
<dbReference type="SUPFAM" id="SSF81321">
    <property type="entry name" value="Family A G protein-coupled receptor-like"/>
    <property type="match status" value="1"/>
</dbReference>
<accession>A0A8S1HJT0</accession>
<dbReference type="PANTHER" id="PTHR23017">
    <property type="entry name" value="SERPENTINE RECEPTOR, CLASS X"/>
    <property type="match status" value="1"/>
</dbReference>
<dbReference type="Proteomes" id="UP000835052">
    <property type="component" value="Unassembled WGS sequence"/>
</dbReference>
<evidence type="ECO:0000256" key="5">
    <source>
        <dbReference type="SAM" id="Phobius"/>
    </source>
</evidence>
<evidence type="ECO:0000259" key="6">
    <source>
        <dbReference type="PROSITE" id="PS50262"/>
    </source>
</evidence>
<keyword evidence="4 5" id="KW-0472">Membrane</keyword>
<evidence type="ECO:0000256" key="1">
    <source>
        <dbReference type="ARBA" id="ARBA00004370"/>
    </source>
</evidence>